<dbReference type="GO" id="GO:0003677">
    <property type="term" value="F:DNA binding"/>
    <property type="evidence" value="ECO:0007669"/>
    <property type="project" value="UniProtKB-KW"/>
</dbReference>
<gene>
    <name evidence="9" type="ORF">L249_1685</name>
</gene>
<keyword evidence="6" id="KW-0539">Nucleus</keyword>
<evidence type="ECO:0000256" key="3">
    <source>
        <dbReference type="ARBA" id="ARBA00023015"/>
    </source>
</evidence>
<dbReference type="Pfam" id="PF04082">
    <property type="entry name" value="Fungal_trans"/>
    <property type="match status" value="1"/>
</dbReference>
<keyword evidence="2" id="KW-0862">Zinc</keyword>
<dbReference type="GO" id="GO:0006351">
    <property type="term" value="P:DNA-templated transcription"/>
    <property type="evidence" value="ECO:0007669"/>
    <property type="project" value="InterPro"/>
</dbReference>
<feature type="compositionally biased region" description="Low complexity" evidence="7">
    <location>
        <begin position="170"/>
        <end position="184"/>
    </location>
</feature>
<dbReference type="PANTHER" id="PTHR31313:SF4">
    <property type="entry name" value="CONIDIAL DEVELOPMENT PROTEIN FLUFFY"/>
    <property type="match status" value="1"/>
</dbReference>
<evidence type="ECO:0000256" key="2">
    <source>
        <dbReference type="ARBA" id="ARBA00022833"/>
    </source>
</evidence>
<name>A0A367LQ13_9HYPO</name>
<dbReference type="AlphaFoldDB" id="A0A367LQ13"/>
<comment type="caution">
    <text evidence="9">The sequence shown here is derived from an EMBL/GenBank/DDBJ whole genome shotgun (WGS) entry which is preliminary data.</text>
</comment>
<evidence type="ECO:0000313" key="9">
    <source>
        <dbReference type="EMBL" id="RCI16526.1"/>
    </source>
</evidence>
<dbReference type="Proteomes" id="UP000253664">
    <property type="component" value="Unassembled WGS sequence"/>
</dbReference>
<keyword evidence="4" id="KW-0238">DNA-binding</keyword>
<proteinExistence type="predicted"/>
<keyword evidence="5" id="KW-0804">Transcription</keyword>
<feature type="domain" description="Xylanolytic transcriptional activator regulatory" evidence="8">
    <location>
        <begin position="363"/>
        <end position="432"/>
    </location>
</feature>
<protein>
    <recommendedName>
        <fullName evidence="8">Xylanolytic transcriptional activator regulatory domain-containing protein</fullName>
    </recommendedName>
</protein>
<reference evidence="9 10" key="1">
    <citation type="journal article" date="2015" name="BMC Genomics">
        <title>Insights from the genome of Ophiocordyceps polyrhachis-furcata to pathogenicity and host specificity in insect fungi.</title>
        <authorList>
            <person name="Wichadakul D."/>
            <person name="Kobmoo N."/>
            <person name="Ingsriswang S."/>
            <person name="Tangphatsornruang S."/>
            <person name="Chantasingh D."/>
            <person name="Luangsa-ard J.J."/>
            <person name="Eurwilaichitr L."/>
        </authorList>
    </citation>
    <scope>NUCLEOTIDE SEQUENCE [LARGE SCALE GENOMIC DNA]</scope>
    <source>
        <strain evidence="9 10">BCC 54312</strain>
    </source>
</reference>
<dbReference type="OrthoDB" id="2123952at2759"/>
<accession>A0A367LQ13</accession>
<dbReference type="CDD" id="cd12148">
    <property type="entry name" value="fungal_TF_MHR"/>
    <property type="match status" value="1"/>
</dbReference>
<feature type="region of interest" description="Disordered" evidence="7">
    <location>
        <begin position="148"/>
        <end position="191"/>
    </location>
</feature>
<keyword evidence="1" id="KW-0479">Metal-binding</keyword>
<evidence type="ECO:0000256" key="7">
    <source>
        <dbReference type="SAM" id="MobiDB-lite"/>
    </source>
</evidence>
<evidence type="ECO:0000256" key="1">
    <source>
        <dbReference type="ARBA" id="ARBA00022723"/>
    </source>
</evidence>
<dbReference type="Pfam" id="PF08610">
    <property type="entry name" value="Pex16"/>
    <property type="match status" value="1"/>
</dbReference>
<dbReference type="EMBL" id="LKCN02000001">
    <property type="protein sequence ID" value="RCI16526.1"/>
    <property type="molecule type" value="Genomic_DNA"/>
</dbReference>
<feature type="region of interest" description="Disordered" evidence="7">
    <location>
        <begin position="883"/>
        <end position="932"/>
    </location>
</feature>
<dbReference type="InterPro" id="IPR051615">
    <property type="entry name" value="Transcr_Regulatory_Elem"/>
</dbReference>
<evidence type="ECO:0000256" key="6">
    <source>
        <dbReference type="ARBA" id="ARBA00023242"/>
    </source>
</evidence>
<dbReference type="InterPro" id="IPR007219">
    <property type="entry name" value="XnlR_reg_dom"/>
</dbReference>
<evidence type="ECO:0000256" key="4">
    <source>
        <dbReference type="ARBA" id="ARBA00023125"/>
    </source>
</evidence>
<keyword evidence="10" id="KW-1185">Reference proteome</keyword>
<evidence type="ECO:0000259" key="8">
    <source>
        <dbReference type="SMART" id="SM00906"/>
    </source>
</evidence>
<dbReference type="PANTHER" id="PTHR31313">
    <property type="entry name" value="TY1 ENHANCER ACTIVATOR"/>
    <property type="match status" value="1"/>
</dbReference>
<feature type="compositionally biased region" description="Low complexity" evidence="7">
    <location>
        <begin position="15"/>
        <end position="27"/>
    </location>
</feature>
<feature type="compositionally biased region" description="Polar residues" evidence="7">
    <location>
        <begin position="28"/>
        <end position="42"/>
    </location>
</feature>
<dbReference type="STRING" id="1330021.A0A367LQ13"/>
<dbReference type="GO" id="GO:0008270">
    <property type="term" value="F:zinc ion binding"/>
    <property type="evidence" value="ECO:0007669"/>
    <property type="project" value="InterPro"/>
</dbReference>
<organism evidence="9 10">
    <name type="scientific">Ophiocordyceps polyrhachis-furcata BCC 54312</name>
    <dbReference type="NCBI Taxonomy" id="1330021"/>
    <lineage>
        <taxon>Eukaryota</taxon>
        <taxon>Fungi</taxon>
        <taxon>Dikarya</taxon>
        <taxon>Ascomycota</taxon>
        <taxon>Pezizomycotina</taxon>
        <taxon>Sordariomycetes</taxon>
        <taxon>Hypocreomycetidae</taxon>
        <taxon>Hypocreales</taxon>
        <taxon>Ophiocordycipitaceae</taxon>
        <taxon>Ophiocordyceps</taxon>
    </lineage>
</organism>
<evidence type="ECO:0000256" key="5">
    <source>
        <dbReference type="ARBA" id="ARBA00023163"/>
    </source>
</evidence>
<dbReference type="SMART" id="SM00906">
    <property type="entry name" value="Fungal_trans"/>
    <property type="match status" value="1"/>
</dbReference>
<dbReference type="InterPro" id="IPR013919">
    <property type="entry name" value="Pex16"/>
</dbReference>
<evidence type="ECO:0000313" key="10">
    <source>
        <dbReference type="Proteomes" id="UP000253664"/>
    </source>
</evidence>
<feature type="region of interest" description="Disordered" evidence="7">
    <location>
        <begin position="1"/>
        <end position="52"/>
    </location>
</feature>
<keyword evidence="3" id="KW-0805">Transcription regulation</keyword>
<sequence>MDKGKPLDSDSGSQTTTNTPTATNNTPQSQMSASHAGNATSSSKRRRGPGVVTANACTECRKKRAKCIYEVPVRQSKENLRHEIETLRQRQRSSDVIFEALQRMDLGEEVLQRLRDGQSVETISESINETMESCDGVADREVITKPRRVDDAKSLPVTHAEPWKHSTWHTSSSRSQAGSTRSSSLPEALGWPQESSVAQSSCRMEGLLPDQVLNVMPRSRGLELILDPSCTLPADASSSNGALWTNVTGDANLVQHLLALYFCWEYPTFASLSKEHFLRDFRAGRSRYCSDMLVNALLALGCRFSTHPKSRANPADPNSSGDHFFEESQRLLNREIDQHSLTTIQALGIMSIREASCGRDSESWYYAGQSIRLAIEMGLHLSHEDGDEHAVQSATFWGAFALDSAWSLATGSLPQCSRFPCLPPKPTIIGDIEASLWVPYTDDGAPLQRSYEQPSNVRSVYKCFCELSELVHRSLYLLHSPGKPLAARDLLSIYTQFLSWYDQVPEVLRLGHNFTPAVLFAHMYYHFAILLLFRPLIKLRFIGSNVLPRDVCSQAADAIQGLLTSYSQLYTLQRTPSFVPYFVLTSAIMHLAIGSCNDDVENDDAAIRDPHISEILDQGIKDLVQMAPCHRFAEQALHILRYLAKKWRIDVEMGEKKDMSTEHYDGLVRTHTNSLNFFSPNLDMGDFVCGWARTEAKLQEKSYFDGAHSMPQAQSAPRRPTAGRLLSLPQRWLALYDDFISKNAGQVSQIESALRSLTYIIPGRFRDAEIASESIHSAVQLLSIYHDHLLSRTRGSVTGRSSPPPSAHARYTRFWAQRSALYRRVAVVLQTVIYSQLLCEMAAKRRGGEKARWRVVVLLESIKTVCRLLLLRAARGRPLLTPALPEREHTADEDETTMNSRKGSELRSESGFPDDGVMEPLARNTTRPSPAYDREWVMPRTGLSLPSLPDSSDISSYLLGRVLTADDIKPATKLLNRLHGTGQVAEVLHILAPLIYAVALARSANPREAWKPWLLGLAVELAARQLRDRSLRSTTLERDEWNRRGWAMTWWAMRGAFYANSSSRVIARVSRSMPSIVGGILDDYGYLWQTYYFCTSA</sequence>